<dbReference type="EMBL" id="BMPI01000143">
    <property type="protein sequence ID" value="GGM90375.1"/>
    <property type="molecule type" value="Genomic_DNA"/>
</dbReference>
<name>A0A917UIR4_9ACTN</name>
<accession>A0A917UIR4</accession>
<protein>
    <submittedName>
        <fullName evidence="1">Uncharacterized protein</fullName>
    </submittedName>
</protein>
<proteinExistence type="predicted"/>
<gene>
    <name evidence="1" type="ORF">GCM10007977_110490</name>
</gene>
<evidence type="ECO:0000313" key="1">
    <source>
        <dbReference type="EMBL" id="GGM90375.1"/>
    </source>
</evidence>
<organism evidence="1 2">
    <name type="scientific">Dactylosporangium sucinum</name>
    <dbReference type="NCBI Taxonomy" id="1424081"/>
    <lineage>
        <taxon>Bacteria</taxon>
        <taxon>Bacillati</taxon>
        <taxon>Actinomycetota</taxon>
        <taxon>Actinomycetes</taxon>
        <taxon>Micromonosporales</taxon>
        <taxon>Micromonosporaceae</taxon>
        <taxon>Dactylosporangium</taxon>
    </lineage>
</organism>
<evidence type="ECO:0000313" key="2">
    <source>
        <dbReference type="Proteomes" id="UP000642070"/>
    </source>
</evidence>
<comment type="caution">
    <text evidence="1">The sequence shown here is derived from an EMBL/GenBank/DDBJ whole genome shotgun (WGS) entry which is preliminary data.</text>
</comment>
<dbReference type="AlphaFoldDB" id="A0A917UIR4"/>
<sequence>MPGISGINTTAGPKPAVYTVFTIPSTFTSRREKSVIASSRRPLAAFMATAWTAVPAQATGPIAMYGGNLARGWR</sequence>
<reference evidence="1" key="1">
    <citation type="journal article" date="2014" name="Int. J. Syst. Evol. Microbiol.">
        <title>Complete genome sequence of Corynebacterium casei LMG S-19264T (=DSM 44701T), isolated from a smear-ripened cheese.</title>
        <authorList>
            <consortium name="US DOE Joint Genome Institute (JGI-PGF)"/>
            <person name="Walter F."/>
            <person name="Albersmeier A."/>
            <person name="Kalinowski J."/>
            <person name="Ruckert C."/>
        </authorList>
    </citation>
    <scope>NUCLEOTIDE SEQUENCE</scope>
    <source>
        <strain evidence="1">JCM 19831</strain>
    </source>
</reference>
<keyword evidence="2" id="KW-1185">Reference proteome</keyword>
<reference evidence="1" key="2">
    <citation type="submission" date="2020-09" db="EMBL/GenBank/DDBJ databases">
        <authorList>
            <person name="Sun Q."/>
            <person name="Ohkuma M."/>
        </authorList>
    </citation>
    <scope>NUCLEOTIDE SEQUENCE</scope>
    <source>
        <strain evidence="1">JCM 19831</strain>
    </source>
</reference>
<dbReference type="Proteomes" id="UP000642070">
    <property type="component" value="Unassembled WGS sequence"/>
</dbReference>